<evidence type="ECO:0000256" key="9">
    <source>
        <dbReference type="ARBA" id="ARBA00022833"/>
    </source>
</evidence>
<reference evidence="14" key="1">
    <citation type="submission" date="2017-09" db="EMBL/GenBank/DDBJ databases">
        <title>Metaegenomics of thermophilic ammonia-oxidizing enrichment culture.</title>
        <authorList>
            <person name="Kato S."/>
            <person name="Suzuki K."/>
        </authorList>
    </citation>
    <scope>NUCLEOTIDE SEQUENCE [LARGE SCALE GENOMIC DNA]</scope>
</reference>
<comment type="similarity">
    <text evidence="4">Belongs to the peptidase M20A family.</text>
</comment>
<dbReference type="Gene3D" id="3.30.70.360">
    <property type="match status" value="1"/>
</dbReference>
<evidence type="ECO:0000256" key="7">
    <source>
        <dbReference type="ARBA" id="ARBA00022723"/>
    </source>
</evidence>
<dbReference type="InterPro" id="IPR002933">
    <property type="entry name" value="Peptidase_M20"/>
</dbReference>
<keyword evidence="10" id="KW-0170">Cobalt</keyword>
<dbReference type="SUPFAM" id="SSF55031">
    <property type="entry name" value="Bacterial exopeptidase dimerisation domain"/>
    <property type="match status" value="1"/>
</dbReference>
<dbReference type="GO" id="GO:0046872">
    <property type="term" value="F:metal ion binding"/>
    <property type="evidence" value="ECO:0007669"/>
    <property type="project" value="UniProtKB-KW"/>
</dbReference>
<dbReference type="Proteomes" id="UP000236173">
    <property type="component" value="Unassembled WGS sequence"/>
</dbReference>
<gene>
    <name evidence="13" type="primary">argE_1</name>
    <name evidence="13" type="ORF">HRbin17_00592</name>
</gene>
<dbReference type="InterPro" id="IPR011650">
    <property type="entry name" value="Peptidase_M20_dimer"/>
</dbReference>
<dbReference type="EMBL" id="BEHT01000006">
    <property type="protein sequence ID" value="GBC98096.1"/>
    <property type="molecule type" value="Genomic_DNA"/>
</dbReference>
<dbReference type="GO" id="GO:0009089">
    <property type="term" value="P:lysine biosynthetic process via diaminopimelate"/>
    <property type="evidence" value="ECO:0007669"/>
    <property type="project" value="UniProtKB-UniPathway"/>
</dbReference>
<dbReference type="PROSITE" id="PS00758">
    <property type="entry name" value="ARGE_DAPE_CPG2_1"/>
    <property type="match status" value="1"/>
</dbReference>
<evidence type="ECO:0000313" key="14">
    <source>
        <dbReference type="Proteomes" id="UP000236173"/>
    </source>
</evidence>
<evidence type="ECO:0000259" key="12">
    <source>
        <dbReference type="Pfam" id="PF07687"/>
    </source>
</evidence>
<name>A0A2H5XA73_9BACT</name>
<accession>A0A2H5XA73</accession>
<keyword evidence="8 13" id="KW-0378">Hydrolase</keyword>
<sequence>MEPVIQLLRELIAIPSVNPCFADGVGEGALADYLESYARRAGLEVVRQPVAPGRDNLLVGVVGRSEGETVLLEAHMDTVTAEGMTVPPFDPQVRDGRVFGRGACDTKASLAAMVQALVEIARKGTPPRTAWLAATVDEENNVAGVQHLVAAGVKADYAVVGEPTELRIVHAHKGVVRGRIGVRGVSAHTAHPERGLNAIGAMAKVVLALERYAAELRVRQHPLVGHPTVTVAVIHGGRGLNVVPDWCEIGVDRRTLPAEDPIAAWDELRQFLQSQPELLDLPLEILPPSLAHWGMEVPADSRPVQRLSAACVRSGVPPLLAGVRYTTDASQLTRAGITCCVFGPGSVEQAHTADEWVAVDQVIACQKVLEHFLGDED</sequence>
<proteinExistence type="inferred from homology"/>
<dbReference type="NCBIfam" id="TIGR01910">
    <property type="entry name" value="DapE-ArgE"/>
    <property type="match status" value="1"/>
</dbReference>
<dbReference type="AlphaFoldDB" id="A0A2H5XA73"/>
<keyword evidence="7" id="KW-0479">Metal-binding</keyword>
<evidence type="ECO:0000256" key="11">
    <source>
        <dbReference type="ARBA" id="ARBA00051301"/>
    </source>
</evidence>
<dbReference type="Gene3D" id="3.40.630.10">
    <property type="entry name" value="Zn peptidases"/>
    <property type="match status" value="2"/>
</dbReference>
<evidence type="ECO:0000256" key="2">
    <source>
        <dbReference type="ARBA" id="ARBA00001947"/>
    </source>
</evidence>
<evidence type="ECO:0000256" key="5">
    <source>
        <dbReference type="ARBA" id="ARBA00011921"/>
    </source>
</evidence>
<evidence type="ECO:0000256" key="4">
    <source>
        <dbReference type="ARBA" id="ARBA00006247"/>
    </source>
</evidence>
<evidence type="ECO:0000256" key="3">
    <source>
        <dbReference type="ARBA" id="ARBA00005130"/>
    </source>
</evidence>
<dbReference type="PANTHER" id="PTHR43808">
    <property type="entry name" value="ACETYLORNITHINE DEACETYLASE"/>
    <property type="match status" value="1"/>
</dbReference>
<organism evidence="13 14">
    <name type="scientific">Candidatus Fervidibacter japonicus</name>
    <dbReference type="NCBI Taxonomy" id="2035412"/>
    <lineage>
        <taxon>Bacteria</taxon>
        <taxon>Candidatus Fervidibacterota</taxon>
        <taxon>Candidatus Fervidibacter</taxon>
    </lineage>
</organism>
<evidence type="ECO:0000256" key="6">
    <source>
        <dbReference type="ARBA" id="ARBA00016853"/>
    </source>
</evidence>
<dbReference type="InterPro" id="IPR050072">
    <property type="entry name" value="Peptidase_M20A"/>
</dbReference>
<dbReference type="PANTHER" id="PTHR43808:SF31">
    <property type="entry name" value="N-ACETYL-L-CITRULLINE DEACETYLASE"/>
    <property type="match status" value="1"/>
</dbReference>
<comment type="pathway">
    <text evidence="3">Amino-acid biosynthesis; L-lysine biosynthesis via DAP pathway; LL-2,6-diaminopimelate from (S)-tetrahydrodipicolinate (succinylase route): step 3/3.</text>
</comment>
<dbReference type="Pfam" id="PF07687">
    <property type="entry name" value="M20_dimer"/>
    <property type="match status" value="1"/>
</dbReference>
<dbReference type="InterPro" id="IPR001261">
    <property type="entry name" value="ArgE/DapE_CS"/>
</dbReference>
<comment type="cofactor">
    <cofactor evidence="1">
        <name>Co(2+)</name>
        <dbReference type="ChEBI" id="CHEBI:48828"/>
    </cofactor>
</comment>
<dbReference type="GO" id="GO:0008777">
    <property type="term" value="F:acetylornithine deacetylase activity"/>
    <property type="evidence" value="ECO:0007669"/>
    <property type="project" value="TreeGrafter"/>
</dbReference>
<evidence type="ECO:0000256" key="1">
    <source>
        <dbReference type="ARBA" id="ARBA00001941"/>
    </source>
</evidence>
<feature type="domain" description="Peptidase M20 dimerisation" evidence="12">
    <location>
        <begin position="171"/>
        <end position="275"/>
    </location>
</feature>
<dbReference type="Pfam" id="PF01546">
    <property type="entry name" value="Peptidase_M20"/>
    <property type="match status" value="1"/>
</dbReference>
<evidence type="ECO:0000256" key="8">
    <source>
        <dbReference type="ARBA" id="ARBA00022801"/>
    </source>
</evidence>
<dbReference type="SUPFAM" id="SSF53187">
    <property type="entry name" value="Zn-dependent exopeptidases"/>
    <property type="match status" value="1"/>
</dbReference>
<protein>
    <recommendedName>
        <fullName evidence="6">Probable succinyl-diaminopimelate desuccinylase</fullName>
        <ecNumber evidence="5">3.5.1.18</ecNumber>
    </recommendedName>
</protein>
<dbReference type="GO" id="GO:0006526">
    <property type="term" value="P:L-arginine biosynthetic process"/>
    <property type="evidence" value="ECO:0007669"/>
    <property type="project" value="TreeGrafter"/>
</dbReference>
<comment type="catalytic activity">
    <reaction evidence="11">
        <text>N-succinyl-(2S,6S)-2,6-diaminopimelate + H2O = (2S,6S)-2,6-diaminopimelate + succinate</text>
        <dbReference type="Rhea" id="RHEA:22608"/>
        <dbReference type="ChEBI" id="CHEBI:15377"/>
        <dbReference type="ChEBI" id="CHEBI:30031"/>
        <dbReference type="ChEBI" id="CHEBI:57609"/>
        <dbReference type="ChEBI" id="CHEBI:58087"/>
        <dbReference type="EC" id="3.5.1.18"/>
    </reaction>
</comment>
<keyword evidence="9" id="KW-0862">Zinc</keyword>
<comment type="caution">
    <text evidence="13">The sequence shown here is derived from an EMBL/GenBank/DDBJ whole genome shotgun (WGS) entry which is preliminary data.</text>
</comment>
<dbReference type="UniPathway" id="UPA00034">
    <property type="reaction ID" value="UER00021"/>
</dbReference>
<dbReference type="EC" id="3.5.1.18" evidence="5"/>
<comment type="cofactor">
    <cofactor evidence="2">
        <name>Zn(2+)</name>
        <dbReference type="ChEBI" id="CHEBI:29105"/>
    </cofactor>
</comment>
<evidence type="ECO:0000313" key="13">
    <source>
        <dbReference type="EMBL" id="GBC98096.1"/>
    </source>
</evidence>
<dbReference type="InterPro" id="IPR036264">
    <property type="entry name" value="Bact_exopeptidase_dim_dom"/>
</dbReference>
<dbReference type="GO" id="GO:0009014">
    <property type="term" value="F:succinyl-diaminopimelate desuccinylase activity"/>
    <property type="evidence" value="ECO:0007669"/>
    <property type="project" value="UniProtKB-EC"/>
</dbReference>
<dbReference type="CDD" id="cd03894">
    <property type="entry name" value="M20_ArgE"/>
    <property type="match status" value="1"/>
</dbReference>
<dbReference type="InterPro" id="IPR010182">
    <property type="entry name" value="ArgE/DapE"/>
</dbReference>
<evidence type="ECO:0000256" key="10">
    <source>
        <dbReference type="ARBA" id="ARBA00023285"/>
    </source>
</evidence>